<sequence length="150" mass="16587">MTETPQEYGPLGPGATPVKDPLKALSGVLAGTLVLESITIFLALTVILQIDSGRYWTPLNWGTVVALGAAHFLLAFVQRRPWGLKAVMVLQVISFIAGFFVHWSLMFIVGMFIMVWWSVLTLRTDIAERMKRGMLVTQHLGTGEPSDDDK</sequence>
<dbReference type="STRING" id="558173.CDOO_10505"/>
<evidence type="ECO:0000313" key="2">
    <source>
        <dbReference type="EMBL" id="AIT61649.1"/>
    </source>
</evidence>
<accession>A0A097IHP9</accession>
<dbReference type="EMBL" id="CP006764">
    <property type="protein sequence ID" value="AIT61649.1"/>
    <property type="molecule type" value="Genomic_DNA"/>
</dbReference>
<dbReference type="HOGENOM" id="CLU_125367_0_0_11"/>
<keyword evidence="1" id="KW-0472">Membrane</keyword>
<proteinExistence type="predicted"/>
<dbReference type="RefSeq" id="WP_018020655.1">
    <property type="nucleotide sequence ID" value="NZ_AQUX01000001.1"/>
</dbReference>
<gene>
    <name evidence="2" type="ORF">CDOO_10505</name>
</gene>
<reference evidence="2 3" key="1">
    <citation type="submission" date="2013-09" db="EMBL/GenBank/DDBJ databases">
        <title>Complete genome sequence of Corynebacterium doosanense CAU 212(T) (=DSM 45436(T)), isolated from activated sludge.</title>
        <authorList>
            <person name="Schaffert L."/>
            <person name="Albersmeier A."/>
            <person name="Kalinowski J."/>
            <person name="Ruckert C."/>
        </authorList>
    </citation>
    <scope>NUCLEOTIDE SEQUENCE [LARGE SCALE GENOMIC DNA]</scope>
    <source>
        <strain evidence="2 3">CAU 212</strain>
    </source>
</reference>
<evidence type="ECO:0000256" key="1">
    <source>
        <dbReference type="SAM" id="Phobius"/>
    </source>
</evidence>
<dbReference type="Proteomes" id="UP000029914">
    <property type="component" value="Chromosome"/>
</dbReference>
<keyword evidence="1" id="KW-0812">Transmembrane</keyword>
<dbReference type="AlphaFoldDB" id="A0A097IHP9"/>
<name>A0A097IHP9_9CORY</name>
<dbReference type="KEGG" id="cdo:CDOO_10505"/>
<dbReference type="InterPro" id="IPR025327">
    <property type="entry name" value="DUF4233"/>
</dbReference>
<organism evidence="2 3">
    <name type="scientific">Corynebacterium doosanense CAU 212 = DSM 45436</name>
    <dbReference type="NCBI Taxonomy" id="558173"/>
    <lineage>
        <taxon>Bacteria</taxon>
        <taxon>Bacillati</taxon>
        <taxon>Actinomycetota</taxon>
        <taxon>Actinomycetes</taxon>
        <taxon>Mycobacteriales</taxon>
        <taxon>Corynebacteriaceae</taxon>
        <taxon>Corynebacterium</taxon>
    </lineage>
</organism>
<keyword evidence="3" id="KW-1185">Reference proteome</keyword>
<feature type="transmembrane region" description="Helical" evidence="1">
    <location>
        <begin position="89"/>
        <end position="122"/>
    </location>
</feature>
<feature type="transmembrane region" description="Helical" evidence="1">
    <location>
        <begin position="59"/>
        <end position="77"/>
    </location>
</feature>
<evidence type="ECO:0000313" key="3">
    <source>
        <dbReference type="Proteomes" id="UP000029914"/>
    </source>
</evidence>
<protein>
    <submittedName>
        <fullName evidence="2">Membrane protein</fullName>
    </submittedName>
</protein>
<dbReference type="eggNOG" id="ENOG5032TW9">
    <property type="taxonomic scope" value="Bacteria"/>
</dbReference>
<keyword evidence="1" id="KW-1133">Transmembrane helix</keyword>
<dbReference type="Pfam" id="PF14017">
    <property type="entry name" value="DUF4233"/>
    <property type="match status" value="1"/>
</dbReference>
<dbReference type="OrthoDB" id="4773077at2"/>
<feature type="transmembrane region" description="Helical" evidence="1">
    <location>
        <begin position="24"/>
        <end position="47"/>
    </location>
</feature>